<dbReference type="PANTHER" id="PTHR20208:SF13">
    <property type="entry name" value="STRUCTURE-SPECIFIC ENDONUCLEASE SUBUNIT SLX1"/>
    <property type="match status" value="1"/>
</dbReference>
<dbReference type="InterPro" id="IPR000305">
    <property type="entry name" value="GIY-YIG_endonuc"/>
</dbReference>
<dbReference type="SMR" id="A0A165XEI3"/>
<dbReference type="EMBL" id="KU761889">
    <property type="protein sequence ID" value="AMZ02748.1"/>
    <property type="molecule type" value="Genomic_DNA"/>
</dbReference>
<sequence>MDNWVCYLIMSLDSKETYIGSTNNRQRRLNDHNNLNPSRKGAKRTRGRTWIPILYISGFENKNACLSFESGWKRLSKKRNIQRLLLINEISNIKLNYNNDPKWNRIMDLLYFVHNITFIGTKFKLNSDVKHPVILPENLFIEIMNEDWITELSWPYFINTYMISFD</sequence>
<reference evidence="3" key="1">
    <citation type="journal article" date="2016" name="Genom Data">
        <title>Isolation and complete genome sequencing of Mimivirus bombay, a Giant Virus in sewage of Mumbai, India.</title>
        <authorList>
            <person name="Chatterjee A."/>
            <person name="Ali F."/>
            <person name="Bange D."/>
            <person name="Kondabagil K."/>
        </authorList>
    </citation>
    <scope>NUCLEOTIDE SEQUENCE [LARGE SCALE GENOMIC DNA]</scope>
    <source>
        <strain evidence="3">1</strain>
    </source>
</reference>
<dbReference type="SUPFAM" id="SSF82771">
    <property type="entry name" value="GIY-YIG endonuclease"/>
    <property type="match status" value="1"/>
</dbReference>
<dbReference type="Pfam" id="PF01541">
    <property type="entry name" value="GIY-YIG"/>
    <property type="match status" value="1"/>
</dbReference>
<dbReference type="PROSITE" id="PS50164">
    <property type="entry name" value="GIY_YIG"/>
    <property type="match status" value="1"/>
</dbReference>
<evidence type="ECO:0000259" key="2">
    <source>
        <dbReference type="PROSITE" id="PS50164"/>
    </source>
</evidence>
<evidence type="ECO:0000313" key="4">
    <source>
        <dbReference type="Proteomes" id="UP000241559"/>
    </source>
</evidence>
<proteinExistence type="predicted"/>
<accession>A0A165XEI3</accession>
<feature type="domain" description="GIY-YIG" evidence="2">
    <location>
        <begin position="2"/>
        <end position="82"/>
    </location>
</feature>
<protein>
    <submittedName>
        <fullName evidence="3">Putative endo/excinuclease amino terminal domain protein</fullName>
    </submittedName>
</protein>
<evidence type="ECO:0000313" key="3">
    <source>
        <dbReference type="EMBL" id="AMZ02748.1"/>
    </source>
</evidence>
<dbReference type="PANTHER" id="PTHR20208">
    <property type="entry name" value="STRUCTURE-SPECIFIC ENDONUCLEASE SUBUNIT SLX1"/>
    <property type="match status" value="1"/>
</dbReference>
<dbReference type="Proteomes" id="UP000241559">
    <property type="component" value="Segment"/>
</dbReference>
<dbReference type="Gene3D" id="3.40.1440.10">
    <property type="entry name" value="GIY-YIG endonuclease"/>
    <property type="match status" value="1"/>
</dbReference>
<dbReference type="InterPro" id="IPR035901">
    <property type="entry name" value="GIY-YIG_endonuc_sf"/>
</dbReference>
<evidence type="ECO:0000256" key="1">
    <source>
        <dbReference type="SAM" id="MobiDB-lite"/>
    </source>
</evidence>
<feature type="region of interest" description="Disordered" evidence="1">
    <location>
        <begin position="23"/>
        <end position="43"/>
    </location>
</feature>
<organism evidence="3 4">
    <name type="scientific">Mimivirus Bombay</name>
    <dbReference type="NCBI Taxonomy" id="1835008"/>
    <lineage>
        <taxon>Viruses</taxon>
        <taxon>Varidnaviria</taxon>
        <taxon>Bamfordvirae</taxon>
        <taxon>Nucleocytoviricota</taxon>
        <taxon>Megaviricetes</taxon>
        <taxon>Imitervirales</taxon>
        <taxon>Mimiviridae</taxon>
        <taxon>Megamimivirinae</taxon>
        <taxon>Mimivirus</taxon>
        <taxon>Mimivirus bradfordmassiliense</taxon>
    </lineage>
</organism>
<dbReference type="InterPro" id="IPR050381">
    <property type="entry name" value="SLX1_endonuclease"/>
</dbReference>
<name>A0A165XEI3_MIMIV</name>